<dbReference type="PANTHER" id="PTHR11629:SF63">
    <property type="entry name" value="V-TYPE PROTON ATPASE SUBUNIT A"/>
    <property type="match status" value="1"/>
</dbReference>
<evidence type="ECO:0000256" key="7">
    <source>
        <dbReference type="ARBA" id="ARBA00023136"/>
    </source>
</evidence>
<keyword evidence="9" id="KW-0175">Coiled coil</keyword>
<dbReference type="GO" id="GO:0007035">
    <property type="term" value="P:vacuolar acidification"/>
    <property type="evidence" value="ECO:0007669"/>
    <property type="project" value="TreeGrafter"/>
</dbReference>
<feature type="coiled-coil region" evidence="9">
    <location>
        <begin position="96"/>
        <end position="140"/>
    </location>
</feature>
<comment type="subcellular location">
    <subcellularLocation>
        <location evidence="1">Membrane</location>
        <topology evidence="1">Multi-pass membrane protein</topology>
    </subcellularLocation>
</comment>
<dbReference type="GO" id="GO:0016471">
    <property type="term" value="C:vacuolar proton-transporting V-type ATPase complex"/>
    <property type="evidence" value="ECO:0007669"/>
    <property type="project" value="TreeGrafter"/>
</dbReference>
<comment type="function">
    <text evidence="8">Essential component of the vacuolar proton pump (V-ATPase), a multimeric enzyme that catalyzes the translocation of protons across the membranes. Required for assembly and activity of the V-ATPase.</text>
</comment>
<keyword evidence="7" id="KW-0472">Membrane</keyword>
<dbReference type="PANTHER" id="PTHR11629">
    <property type="entry name" value="VACUOLAR PROTON ATPASES"/>
    <property type="match status" value="1"/>
</dbReference>
<keyword evidence="4" id="KW-0812">Transmembrane</keyword>
<evidence type="ECO:0000256" key="4">
    <source>
        <dbReference type="ARBA" id="ARBA00022692"/>
    </source>
</evidence>
<reference evidence="10 11" key="1">
    <citation type="journal article" date="2021" name="Sci. Rep.">
        <title>Genome sequencing of the multicellular alga Astrephomene provides insights into convergent evolution of germ-soma differentiation.</title>
        <authorList>
            <person name="Yamashita S."/>
            <person name="Yamamoto K."/>
            <person name="Matsuzaki R."/>
            <person name="Suzuki S."/>
            <person name="Yamaguchi H."/>
            <person name="Hirooka S."/>
            <person name="Minakuchi Y."/>
            <person name="Miyagishima S."/>
            <person name="Kawachi M."/>
            <person name="Toyoda A."/>
            <person name="Nozaki H."/>
        </authorList>
    </citation>
    <scope>NUCLEOTIDE SEQUENCE [LARGE SCALE GENOMIC DNA]</scope>
    <source>
        <strain evidence="10 11">NIES-4017</strain>
    </source>
</reference>
<evidence type="ECO:0000256" key="1">
    <source>
        <dbReference type="ARBA" id="ARBA00004141"/>
    </source>
</evidence>
<dbReference type="GO" id="GO:0033179">
    <property type="term" value="C:proton-transporting V-type ATPase, V0 domain"/>
    <property type="evidence" value="ECO:0007669"/>
    <property type="project" value="InterPro"/>
</dbReference>
<dbReference type="Proteomes" id="UP001054857">
    <property type="component" value="Unassembled WGS sequence"/>
</dbReference>
<dbReference type="InterPro" id="IPR002490">
    <property type="entry name" value="V-ATPase_116kDa_su"/>
</dbReference>
<dbReference type="GO" id="GO:0046961">
    <property type="term" value="F:proton-transporting ATPase activity, rotational mechanism"/>
    <property type="evidence" value="ECO:0007669"/>
    <property type="project" value="InterPro"/>
</dbReference>
<evidence type="ECO:0000256" key="9">
    <source>
        <dbReference type="SAM" id="Coils"/>
    </source>
</evidence>
<comment type="caution">
    <text evidence="10">The sequence shown here is derived from an EMBL/GenBank/DDBJ whole genome shotgun (WGS) entry which is preliminary data.</text>
</comment>
<feature type="non-terminal residue" evidence="10">
    <location>
        <position position="1"/>
    </location>
</feature>
<dbReference type="EMBL" id="BMAR01000002">
    <property type="protein sequence ID" value="GFR41622.1"/>
    <property type="molecule type" value="Genomic_DNA"/>
</dbReference>
<keyword evidence="8" id="KW-0375">Hydrogen ion transport</keyword>
<keyword evidence="11" id="KW-1185">Reference proteome</keyword>
<evidence type="ECO:0000313" key="11">
    <source>
        <dbReference type="Proteomes" id="UP001054857"/>
    </source>
</evidence>
<proteinExistence type="inferred from homology"/>
<evidence type="ECO:0000256" key="2">
    <source>
        <dbReference type="ARBA" id="ARBA00009904"/>
    </source>
</evidence>
<sequence>MEMAARFLDLGNIDLWRSEEMQLVQLMIPADAAHDTVEALGEVGVLQFKDLNVEKSAFQRTYANQVKRCDELARKLRFFKEQVEKAGLPVAPRSILDAAGVTMDELEGLLEQLERELVEMNANQDRLQRAAAELAELSLLLDCAGKFYDPARRAASGAGALGAGGAGNGSLQGA</sequence>
<evidence type="ECO:0000256" key="3">
    <source>
        <dbReference type="ARBA" id="ARBA00022448"/>
    </source>
</evidence>
<keyword evidence="5" id="KW-1133">Transmembrane helix</keyword>
<gene>
    <name evidence="10" type="ORF">Agub_g2348</name>
</gene>
<evidence type="ECO:0000256" key="8">
    <source>
        <dbReference type="RuleBase" id="RU361189"/>
    </source>
</evidence>
<dbReference type="AlphaFoldDB" id="A0AAD3DJM0"/>
<name>A0AAD3DJM0_9CHLO</name>
<evidence type="ECO:0000256" key="6">
    <source>
        <dbReference type="ARBA" id="ARBA00023065"/>
    </source>
</evidence>
<keyword evidence="6 8" id="KW-0406">Ion transport</keyword>
<evidence type="ECO:0000256" key="5">
    <source>
        <dbReference type="ARBA" id="ARBA00022989"/>
    </source>
</evidence>
<organism evidence="10 11">
    <name type="scientific">Astrephomene gubernaculifera</name>
    <dbReference type="NCBI Taxonomy" id="47775"/>
    <lineage>
        <taxon>Eukaryota</taxon>
        <taxon>Viridiplantae</taxon>
        <taxon>Chlorophyta</taxon>
        <taxon>core chlorophytes</taxon>
        <taxon>Chlorophyceae</taxon>
        <taxon>CS clade</taxon>
        <taxon>Chlamydomonadales</taxon>
        <taxon>Astrephomenaceae</taxon>
        <taxon>Astrephomene</taxon>
    </lineage>
</organism>
<dbReference type="Pfam" id="PF01496">
    <property type="entry name" value="V_ATPase_I"/>
    <property type="match status" value="1"/>
</dbReference>
<accession>A0AAD3DJM0</accession>
<comment type="similarity">
    <text evidence="2 8">Belongs to the V-ATPase 116 kDa subunit family.</text>
</comment>
<keyword evidence="3 8" id="KW-0813">Transport</keyword>
<dbReference type="GO" id="GO:0051117">
    <property type="term" value="F:ATPase binding"/>
    <property type="evidence" value="ECO:0007669"/>
    <property type="project" value="TreeGrafter"/>
</dbReference>
<evidence type="ECO:0000313" key="10">
    <source>
        <dbReference type="EMBL" id="GFR41622.1"/>
    </source>
</evidence>
<protein>
    <recommendedName>
        <fullName evidence="8">V-type proton ATPase subunit a</fullName>
    </recommendedName>
</protein>